<keyword evidence="4 5" id="KW-0862">Zinc</keyword>
<dbReference type="InterPro" id="IPR000571">
    <property type="entry name" value="Znf_CCCH"/>
</dbReference>
<evidence type="ECO:0000256" key="4">
    <source>
        <dbReference type="ARBA" id="ARBA00022833"/>
    </source>
</evidence>
<dbReference type="PANTHER" id="PTHR12547:SF18">
    <property type="entry name" value="PROTEIN TIS11"/>
    <property type="match status" value="1"/>
</dbReference>
<sequence>MSICSNQCVKEDWDEKSTSTEEKDDETFFEIDVKPKKKRFETIEQKKQYIEEYTKKKKTELCKNYEALGYCKFGDECSFAHGQRELQPKIHLHQNYKTKACVRYFNEGFCPYGLRCQYLHNEIINQQKFDRYLLNCYKQNGMKPPISQKFLNTSDRLDIQRFQQIFNNFQKQGLTIHLHNRSKFLKNLENQQSLSS</sequence>
<dbReference type="PANTHER" id="PTHR12547">
    <property type="entry name" value="CCCH ZINC FINGER/TIS11-RELATED"/>
    <property type="match status" value="1"/>
</dbReference>
<dbReference type="AlphaFoldDB" id="A0A8S1S1U7"/>
<organism evidence="8 9">
    <name type="scientific">Paramecium octaurelia</name>
    <dbReference type="NCBI Taxonomy" id="43137"/>
    <lineage>
        <taxon>Eukaryota</taxon>
        <taxon>Sar</taxon>
        <taxon>Alveolata</taxon>
        <taxon>Ciliophora</taxon>
        <taxon>Intramacronucleata</taxon>
        <taxon>Oligohymenophorea</taxon>
        <taxon>Peniculida</taxon>
        <taxon>Parameciidae</taxon>
        <taxon>Paramecium</taxon>
    </lineage>
</organism>
<evidence type="ECO:0000256" key="2">
    <source>
        <dbReference type="ARBA" id="ARBA00022737"/>
    </source>
</evidence>
<evidence type="ECO:0000259" key="7">
    <source>
        <dbReference type="PROSITE" id="PS50103"/>
    </source>
</evidence>
<name>A0A8S1S1U7_PAROT</name>
<gene>
    <name evidence="8" type="ORF">POCTA_138.1.T0040454</name>
</gene>
<dbReference type="GO" id="GO:0008270">
    <property type="term" value="F:zinc ion binding"/>
    <property type="evidence" value="ECO:0007669"/>
    <property type="project" value="UniProtKB-KW"/>
</dbReference>
<proteinExistence type="predicted"/>
<feature type="domain" description="C3H1-type" evidence="7">
    <location>
        <begin position="95"/>
        <end position="123"/>
    </location>
</feature>
<accession>A0A8S1S1U7</accession>
<dbReference type="Pfam" id="PF00642">
    <property type="entry name" value="zf-CCCH"/>
    <property type="match status" value="2"/>
</dbReference>
<keyword evidence="3 5" id="KW-0863">Zinc-finger</keyword>
<evidence type="ECO:0000256" key="5">
    <source>
        <dbReference type="PROSITE-ProRule" id="PRU00723"/>
    </source>
</evidence>
<feature type="region of interest" description="Disordered" evidence="6">
    <location>
        <begin position="1"/>
        <end position="23"/>
    </location>
</feature>
<feature type="compositionally biased region" description="Basic and acidic residues" evidence="6">
    <location>
        <begin position="9"/>
        <end position="21"/>
    </location>
</feature>
<dbReference type="Proteomes" id="UP000683925">
    <property type="component" value="Unassembled WGS sequence"/>
</dbReference>
<dbReference type="OrthoDB" id="410307at2759"/>
<feature type="zinc finger region" description="C3H1-type" evidence="5">
    <location>
        <begin position="95"/>
        <end position="123"/>
    </location>
</feature>
<evidence type="ECO:0000256" key="3">
    <source>
        <dbReference type="ARBA" id="ARBA00022771"/>
    </source>
</evidence>
<comment type="caution">
    <text evidence="8">The sequence shown here is derived from an EMBL/GenBank/DDBJ whole genome shotgun (WGS) entry which is preliminary data.</text>
</comment>
<evidence type="ECO:0000256" key="1">
    <source>
        <dbReference type="ARBA" id="ARBA00022723"/>
    </source>
</evidence>
<keyword evidence="9" id="KW-1185">Reference proteome</keyword>
<dbReference type="GO" id="GO:0010468">
    <property type="term" value="P:regulation of gene expression"/>
    <property type="evidence" value="ECO:0007669"/>
    <property type="project" value="UniProtKB-ARBA"/>
</dbReference>
<evidence type="ECO:0000313" key="9">
    <source>
        <dbReference type="Proteomes" id="UP000683925"/>
    </source>
</evidence>
<keyword evidence="1 5" id="KW-0479">Metal-binding</keyword>
<feature type="domain" description="C3H1-type" evidence="7">
    <location>
        <begin position="56"/>
        <end position="84"/>
    </location>
</feature>
<dbReference type="SMART" id="SM00356">
    <property type="entry name" value="ZnF_C3H1"/>
    <property type="match status" value="2"/>
</dbReference>
<dbReference type="OMA" id="KEDWDEK"/>
<dbReference type="PROSITE" id="PS50103">
    <property type="entry name" value="ZF_C3H1"/>
    <property type="match status" value="2"/>
</dbReference>
<evidence type="ECO:0000256" key="6">
    <source>
        <dbReference type="SAM" id="MobiDB-lite"/>
    </source>
</evidence>
<dbReference type="GO" id="GO:0051252">
    <property type="term" value="P:regulation of RNA metabolic process"/>
    <property type="evidence" value="ECO:0007669"/>
    <property type="project" value="UniProtKB-ARBA"/>
</dbReference>
<dbReference type="FunFam" id="4.10.1000.10:FF:000003">
    <property type="entry name" value="Zinc finger CCCH domain-containing protein"/>
    <property type="match status" value="1"/>
</dbReference>
<feature type="zinc finger region" description="C3H1-type" evidence="5">
    <location>
        <begin position="56"/>
        <end position="84"/>
    </location>
</feature>
<dbReference type="EMBL" id="CAJJDP010000003">
    <property type="protein sequence ID" value="CAD8133435.1"/>
    <property type="molecule type" value="Genomic_DNA"/>
</dbReference>
<dbReference type="InterPro" id="IPR045877">
    <property type="entry name" value="ZFP36-like"/>
</dbReference>
<dbReference type="GO" id="GO:0003729">
    <property type="term" value="F:mRNA binding"/>
    <property type="evidence" value="ECO:0007669"/>
    <property type="project" value="InterPro"/>
</dbReference>
<evidence type="ECO:0000313" key="8">
    <source>
        <dbReference type="EMBL" id="CAD8133435.1"/>
    </source>
</evidence>
<keyword evidence="2" id="KW-0677">Repeat</keyword>
<reference evidence="8" key="1">
    <citation type="submission" date="2021-01" db="EMBL/GenBank/DDBJ databases">
        <authorList>
            <consortium name="Genoscope - CEA"/>
            <person name="William W."/>
        </authorList>
    </citation>
    <scope>NUCLEOTIDE SEQUENCE</scope>
</reference>
<protein>
    <recommendedName>
        <fullName evidence="7">C3H1-type domain-containing protein</fullName>
    </recommendedName>
</protein>
<dbReference type="FunFam" id="4.10.1000.10:FF:000018">
    <property type="entry name" value="Zinc finger protein"/>
    <property type="match status" value="1"/>
</dbReference>